<gene>
    <name evidence="1" type="ORF">I7730_24310</name>
</gene>
<dbReference type="InterPro" id="IPR038493">
    <property type="entry name" value="MqsR_sf"/>
</dbReference>
<dbReference type="GO" id="GO:0017148">
    <property type="term" value="P:negative regulation of translation"/>
    <property type="evidence" value="ECO:0007669"/>
    <property type="project" value="InterPro"/>
</dbReference>
<proteinExistence type="predicted"/>
<dbReference type="GO" id="GO:0044010">
    <property type="term" value="P:single-species biofilm formation"/>
    <property type="evidence" value="ECO:0007669"/>
    <property type="project" value="InterPro"/>
</dbReference>
<dbReference type="EMBL" id="DACRBY010000062">
    <property type="protein sequence ID" value="HAS8542898.1"/>
    <property type="molecule type" value="Genomic_DNA"/>
</dbReference>
<accession>A0A8H9N526</accession>
<sequence length="110" mass="12950">MGVVVAEYSLEDVKRAAQQLNIEYRGRKVYRDAANLGYEIQDVADCLCRLTERDFKKTHYREVGLPDDEYICRYTKVVDDEERVDELYVKFCLIEDCLVVDLASFHLPQY</sequence>
<dbReference type="Gene3D" id="3.30.2310.40">
    <property type="match status" value="1"/>
</dbReference>
<reference evidence="1" key="1">
    <citation type="journal article" date="2018" name="Genome Biol.">
        <title>SKESA: strategic k-mer extension for scrupulous assemblies.</title>
        <authorList>
            <person name="Souvorov A."/>
            <person name="Agarwala R."/>
            <person name="Lipman D.J."/>
        </authorList>
    </citation>
    <scope>NUCLEOTIDE SEQUENCE</scope>
    <source>
        <strain evidence="1">BCW_3452</strain>
    </source>
</reference>
<dbReference type="AlphaFoldDB" id="A0A8H9N526"/>
<comment type="caution">
    <text evidence="1">The sequence shown here is derived from an EMBL/GenBank/DDBJ whole genome shotgun (WGS) entry which is preliminary data.</text>
</comment>
<protein>
    <submittedName>
        <fullName evidence="1">Type II toxin-antitoxin system MqsR family toxin</fullName>
    </submittedName>
</protein>
<dbReference type="Pfam" id="PF15723">
    <property type="entry name" value="MqsR_toxin"/>
    <property type="match status" value="1"/>
</dbReference>
<evidence type="ECO:0000313" key="1">
    <source>
        <dbReference type="EMBL" id="HAS8542898.1"/>
    </source>
</evidence>
<organism evidence="1">
    <name type="scientific">Vibrio vulnificus</name>
    <dbReference type="NCBI Taxonomy" id="672"/>
    <lineage>
        <taxon>Bacteria</taxon>
        <taxon>Pseudomonadati</taxon>
        <taxon>Pseudomonadota</taxon>
        <taxon>Gammaproteobacteria</taxon>
        <taxon>Vibrionales</taxon>
        <taxon>Vibrionaceae</taxon>
        <taxon>Vibrio</taxon>
    </lineage>
</organism>
<name>A0A8H9N526_VIBVL</name>
<dbReference type="Proteomes" id="UP000863257">
    <property type="component" value="Unassembled WGS sequence"/>
</dbReference>
<reference evidence="1" key="2">
    <citation type="submission" date="2019-01" db="EMBL/GenBank/DDBJ databases">
        <authorList>
            <consortium name="NCBI Pathogen Detection Project"/>
        </authorList>
    </citation>
    <scope>NUCLEOTIDE SEQUENCE</scope>
    <source>
        <strain evidence="1">BCW_3452</strain>
    </source>
</reference>
<dbReference type="InterPro" id="IPR031451">
    <property type="entry name" value="MqsR_toxin"/>
</dbReference>
<dbReference type="GO" id="GO:0009372">
    <property type="term" value="P:quorum sensing"/>
    <property type="evidence" value="ECO:0007669"/>
    <property type="project" value="InterPro"/>
</dbReference>